<dbReference type="Gene3D" id="3.40.1260.10">
    <property type="entry name" value="DsrEFH-like"/>
    <property type="match status" value="1"/>
</dbReference>
<evidence type="ECO:0000313" key="2">
    <source>
        <dbReference type="Proteomes" id="UP000606889"/>
    </source>
</evidence>
<keyword evidence="2" id="KW-1185">Reference proteome</keyword>
<sequence>MMKAVIHVDESKKWDLALTNAENIMRYGEQTGTDFNIEIVANSEAVKDLREDEAREAGRYDTVRDLALDTVKFTACRNALASAGIRESTLIPFVEVVPSGAVELIKKQHEGFAYIKP</sequence>
<dbReference type="InterPro" id="IPR027396">
    <property type="entry name" value="DsrEFH-like"/>
</dbReference>
<comment type="caution">
    <text evidence="1">The sequence shown here is derived from an EMBL/GenBank/DDBJ whole genome shotgun (WGS) entry which is preliminary data.</text>
</comment>
<gene>
    <name evidence="1" type="ORF">H8S18_08515</name>
</gene>
<reference evidence="1 2" key="1">
    <citation type="submission" date="2020-08" db="EMBL/GenBank/DDBJ databases">
        <title>Genome public.</title>
        <authorList>
            <person name="Liu C."/>
            <person name="Sun Q."/>
        </authorList>
    </citation>
    <scope>NUCLEOTIDE SEQUENCE [LARGE SCALE GENOMIC DNA]</scope>
    <source>
        <strain evidence="1 2">NSJ-35</strain>
    </source>
</reference>
<dbReference type="PANTHER" id="PTHR37691">
    <property type="entry name" value="BLR3518 PROTEIN"/>
    <property type="match status" value="1"/>
</dbReference>
<dbReference type="InterPro" id="IPR003787">
    <property type="entry name" value="Sulphur_relay_DsrE/F-like"/>
</dbReference>
<evidence type="ECO:0000313" key="1">
    <source>
        <dbReference type="EMBL" id="MBC5648378.1"/>
    </source>
</evidence>
<protein>
    <submittedName>
        <fullName evidence="1">DsrE family protein</fullName>
    </submittedName>
</protein>
<proteinExistence type="predicted"/>
<name>A0ABR7EF40_9FIRM</name>
<organism evidence="1 2">
    <name type="scientific">Christensenella tenuis</name>
    <dbReference type="NCBI Taxonomy" id="2763033"/>
    <lineage>
        <taxon>Bacteria</taxon>
        <taxon>Bacillati</taxon>
        <taxon>Bacillota</taxon>
        <taxon>Clostridia</taxon>
        <taxon>Christensenellales</taxon>
        <taxon>Christensenellaceae</taxon>
        <taxon>Christensenella</taxon>
    </lineage>
</organism>
<accession>A0ABR7EF40</accession>
<dbReference type="Proteomes" id="UP000606889">
    <property type="component" value="Unassembled WGS sequence"/>
</dbReference>
<dbReference type="SUPFAM" id="SSF75169">
    <property type="entry name" value="DsrEFH-like"/>
    <property type="match status" value="1"/>
</dbReference>
<dbReference type="Pfam" id="PF02635">
    <property type="entry name" value="DsrE"/>
    <property type="match status" value="1"/>
</dbReference>
<dbReference type="EMBL" id="JACOON010000004">
    <property type="protein sequence ID" value="MBC5648378.1"/>
    <property type="molecule type" value="Genomic_DNA"/>
</dbReference>
<dbReference type="PANTHER" id="PTHR37691:SF1">
    <property type="entry name" value="BLR3518 PROTEIN"/>
    <property type="match status" value="1"/>
</dbReference>